<dbReference type="PANTHER" id="PTHR47582:SF1">
    <property type="entry name" value="P450, PUTATIVE (EUROFUNG)-RELATED"/>
    <property type="match status" value="1"/>
</dbReference>
<dbReference type="GO" id="GO:0004497">
    <property type="term" value="F:monooxygenase activity"/>
    <property type="evidence" value="ECO:0007669"/>
    <property type="project" value="InterPro"/>
</dbReference>
<dbReference type="STRING" id="2060906.A0A0H1BG50"/>
<dbReference type="InterPro" id="IPR053007">
    <property type="entry name" value="CYP450_monoxygenase_sec-met"/>
</dbReference>
<dbReference type="InterPro" id="IPR001128">
    <property type="entry name" value="Cyt_P450"/>
</dbReference>
<dbReference type="PANTHER" id="PTHR47582">
    <property type="entry name" value="P450, PUTATIVE (EUROFUNG)-RELATED"/>
    <property type="match status" value="1"/>
</dbReference>
<comment type="cofactor">
    <cofactor evidence="1 6">
        <name>heme</name>
        <dbReference type="ChEBI" id="CHEBI:30413"/>
    </cofactor>
</comment>
<evidence type="ECO:0000256" key="4">
    <source>
        <dbReference type="ARBA" id="ARBA00023002"/>
    </source>
</evidence>
<evidence type="ECO:0008006" key="10">
    <source>
        <dbReference type="Google" id="ProtNLM"/>
    </source>
</evidence>
<dbReference type="GO" id="GO:0005506">
    <property type="term" value="F:iron ion binding"/>
    <property type="evidence" value="ECO:0007669"/>
    <property type="project" value="InterPro"/>
</dbReference>
<evidence type="ECO:0000313" key="8">
    <source>
        <dbReference type="EMBL" id="KLJ10469.1"/>
    </source>
</evidence>
<dbReference type="GO" id="GO:0020037">
    <property type="term" value="F:heme binding"/>
    <property type="evidence" value="ECO:0007669"/>
    <property type="project" value="InterPro"/>
</dbReference>
<protein>
    <recommendedName>
        <fullName evidence="10">Cytochrome P450 oxidoreductase</fullName>
    </recommendedName>
</protein>
<feature type="binding site" description="axial binding residue" evidence="6">
    <location>
        <position position="431"/>
    </location>
    <ligand>
        <name>heme</name>
        <dbReference type="ChEBI" id="CHEBI:30413"/>
    </ligand>
    <ligandPart>
        <name>Fe</name>
        <dbReference type="ChEBI" id="CHEBI:18248"/>
    </ligandPart>
</feature>
<accession>A0A0H1BG50</accession>
<keyword evidence="3 6" id="KW-0479">Metal-binding</keyword>
<dbReference type="AlphaFoldDB" id="A0A0H1BG50"/>
<organism evidence="8 9">
    <name type="scientific">Blastomyces silverae</name>
    <dbReference type="NCBI Taxonomy" id="2060906"/>
    <lineage>
        <taxon>Eukaryota</taxon>
        <taxon>Fungi</taxon>
        <taxon>Dikarya</taxon>
        <taxon>Ascomycota</taxon>
        <taxon>Pezizomycotina</taxon>
        <taxon>Eurotiomycetes</taxon>
        <taxon>Eurotiomycetidae</taxon>
        <taxon>Onygenales</taxon>
        <taxon>Ajellomycetaceae</taxon>
        <taxon>Blastomyces</taxon>
    </lineage>
</organism>
<comment type="caution">
    <text evidence="8">The sequence shown here is derived from an EMBL/GenBank/DDBJ whole genome shotgun (WGS) entry which is preliminary data.</text>
</comment>
<evidence type="ECO:0000256" key="5">
    <source>
        <dbReference type="ARBA" id="ARBA00023004"/>
    </source>
</evidence>
<keyword evidence="5 6" id="KW-0408">Iron</keyword>
<dbReference type="CDD" id="cd11040">
    <property type="entry name" value="CYP7_CYP8-like"/>
    <property type="match status" value="1"/>
</dbReference>
<dbReference type="Proteomes" id="UP000053573">
    <property type="component" value="Unassembled WGS sequence"/>
</dbReference>
<dbReference type="Pfam" id="PF00067">
    <property type="entry name" value="p450"/>
    <property type="match status" value="1"/>
</dbReference>
<gene>
    <name evidence="8" type="ORF">EMPG_14154</name>
</gene>
<evidence type="ECO:0000313" key="9">
    <source>
        <dbReference type="Proteomes" id="UP000053573"/>
    </source>
</evidence>
<dbReference type="InterPro" id="IPR036396">
    <property type="entry name" value="Cyt_P450_sf"/>
</dbReference>
<dbReference type="OrthoDB" id="3366823at2759"/>
<evidence type="ECO:0000256" key="2">
    <source>
        <dbReference type="ARBA" id="ARBA00010617"/>
    </source>
</evidence>
<keyword evidence="9" id="KW-1185">Reference proteome</keyword>
<sequence length="509" mass="56259">MTSPLVLALGFVLGAYVFLSALLHLTQDAKEPPTVETSIPFVSPLFGLILGMQKYMVELRDKYNLPIYTLRVPGQRLYVVNSPSLIPQLQRAIKTVAFAPIEAQAAEAVMGVGPAGNAIIGSDKMFENDSYLSTFVPSTHPALGPGPGLDAISCGMAQRLSDSMEKLSKGSPVTVELYSWVRREIFKAITDSIYGPKNPFRDPALEEAWFTFEPGILTHMVKAWPSMLARKSFHAREHLIIPAFEKYFAENGHLQGSLLVQCRYEHNTSHGVRGRDIAATEVGQMVASLTNSMGSAFWMLYHVFSDPVVLEECRAEAEQLVELDDNGVQTIDLAKIRSSCPVLYSTWQEILRYMHIGISARVVMEDTILDNKYLLKKGASVLVVTPAQNTDTSVWGPTSGRFDHRRFVRGPGEKRKTPFAFRPFGGGTVLCPGRHFVTVGVLSFTILLLLRFDLKPATKNGRWLELRKKMSMTAAMPAPKDEVPVRLVPRDKQGGPVNISTTGGGKPFY</sequence>
<dbReference type="PRINTS" id="PR00465">
    <property type="entry name" value="EP450IV"/>
</dbReference>
<evidence type="ECO:0000256" key="3">
    <source>
        <dbReference type="ARBA" id="ARBA00022723"/>
    </source>
</evidence>
<proteinExistence type="inferred from homology"/>
<keyword evidence="4" id="KW-0560">Oxidoreductase</keyword>
<evidence type="ECO:0000256" key="1">
    <source>
        <dbReference type="ARBA" id="ARBA00001971"/>
    </source>
</evidence>
<keyword evidence="6" id="KW-0349">Heme</keyword>
<evidence type="ECO:0000256" key="7">
    <source>
        <dbReference type="SAM" id="MobiDB-lite"/>
    </source>
</evidence>
<dbReference type="Gene3D" id="1.10.630.10">
    <property type="entry name" value="Cytochrome P450"/>
    <property type="match status" value="1"/>
</dbReference>
<dbReference type="GO" id="GO:0016705">
    <property type="term" value="F:oxidoreductase activity, acting on paired donors, with incorporation or reduction of molecular oxygen"/>
    <property type="evidence" value="ECO:0007669"/>
    <property type="project" value="InterPro"/>
</dbReference>
<feature type="region of interest" description="Disordered" evidence="7">
    <location>
        <begin position="488"/>
        <end position="509"/>
    </location>
</feature>
<dbReference type="SUPFAM" id="SSF48264">
    <property type="entry name" value="Cytochrome P450"/>
    <property type="match status" value="1"/>
</dbReference>
<name>A0A0H1BG50_9EURO</name>
<evidence type="ECO:0000256" key="6">
    <source>
        <dbReference type="PIRSR" id="PIRSR602403-1"/>
    </source>
</evidence>
<reference evidence="9" key="1">
    <citation type="journal article" date="2015" name="PLoS Genet.">
        <title>The dynamic genome and transcriptome of the human fungal pathogen Blastomyces and close relative Emmonsia.</title>
        <authorList>
            <person name="Munoz J.F."/>
            <person name="Gauthier G.M."/>
            <person name="Desjardins C.A."/>
            <person name="Gallo J.E."/>
            <person name="Holder J."/>
            <person name="Sullivan T.D."/>
            <person name="Marty A.J."/>
            <person name="Carmen J.C."/>
            <person name="Chen Z."/>
            <person name="Ding L."/>
            <person name="Gujja S."/>
            <person name="Magrini V."/>
            <person name="Misas E."/>
            <person name="Mitreva M."/>
            <person name="Priest M."/>
            <person name="Saif S."/>
            <person name="Whiston E.A."/>
            <person name="Young S."/>
            <person name="Zeng Q."/>
            <person name="Goldman W.E."/>
            <person name="Mardis E.R."/>
            <person name="Taylor J.W."/>
            <person name="McEwen J.G."/>
            <person name="Clay O.K."/>
            <person name="Klein B.S."/>
            <person name="Cuomo C.A."/>
        </authorList>
    </citation>
    <scope>NUCLEOTIDE SEQUENCE [LARGE SCALE GENOMIC DNA]</scope>
    <source>
        <strain evidence="9">UAMH 139</strain>
    </source>
</reference>
<comment type="similarity">
    <text evidence="2">Belongs to the cytochrome P450 family.</text>
</comment>
<dbReference type="EMBL" id="LDEV01002021">
    <property type="protein sequence ID" value="KLJ10469.1"/>
    <property type="molecule type" value="Genomic_DNA"/>
</dbReference>
<dbReference type="InterPro" id="IPR002403">
    <property type="entry name" value="Cyt_P450_E_grp-IV"/>
</dbReference>